<feature type="compositionally biased region" description="Low complexity" evidence="1">
    <location>
        <begin position="197"/>
        <end position="210"/>
    </location>
</feature>
<evidence type="ECO:0000256" key="1">
    <source>
        <dbReference type="SAM" id="MobiDB-lite"/>
    </source>
</evidence>
<protein>
    <submittedName>
        <fullName evidence="2">Uncharacterized protein</fullName>
    </submittedName>
</protein>
<feature type="region of interest" description="Disordered" evidence="1">
    <location>
        <begin position="179"/>
        <end position="220"/>
    </location>
</feature>
<feature type="compositionally biased region" description="Polar residues" evidence="1">
    <location>
        <begin position="9"/>
        <end position="26"/>
    </location>
</feature>
<feature type="region of interest" description="Disordered" evidence="1">
    <location>
        <begin position="1"/>
        <end position="73"/>
    </location>
</feature>
<dbReference type="Proteomes" id="UP000294508">
    <property type="component" value="Unassembled WGS sequence"/>
</dbReference>
<sequence>MYAAALHASTRSTSPNNASSNRSTSRVARAQGGGGRFASRPDQPLPPAAWPCSNDKPARTTAAGKEEPDRRFARQTRRLQLGSNRRPAHYEKERRRHICSLRAILVTRSPAADARFPRSIRRFVPRVMPRGGRHIGAHRPTYLTDPVPHGSSSATSCKSLDRRLGLWLPCRDERCPQQPSYFGRGDQWTTRPPPPACSSSSPATSTGRPACRPSDADDPATILDLSSPESSTAAVHPGSEVVSVGRGGVYSAMVWWSVNCTNGPTELIRRAGRRDDLQRGYWGAAFVR</sequence>
<evidence type="ECO:0000313" key="3">
    <source>
        <dbReference type="Proteomes" id="UP000294508"/>
    </source>
</evidence>
<evidence type="ECO:0000313" key="2">
    <source>
        <dbReference type="EMBL" id="TCO33060.1"/>
    </source>
</evidence>
<reference evidence="2 3" key="1">
    <citation type="journal article" date="2015" name="Stand. Genomic Sci.">
        <title>Genomic Encyclopedia of Bacterial and Archaeal Type Strains, Phase III: the genomes of soil and plant-associated and newly described type strains.</title>
        <authorList>
            <person name="Whitman W.B."/>
            <person name="Woyke T."/>
            <person name="Klenk H.P."/>
            <person name="Zhou Y."/>
            <person name="Lilburn T.G."/>
            <person name="Beck B.J."/>
            <person name="De Vos P."/>
            <person name="Vandamme P."/>
            <person name="Eisen J.A."/>
            <person name="Garrity G."/>
            <person name="Hugenholtz P."/>
            <person name="Kyrpides N.C."/>
        </authorList>
    </citation>
    <scope>NUCLEOTIDE SEQUENCE [LARGE SCALE GENOMIC DNA]</scope>
    <source>
        <strain evidence="2 3">VKM Ac-2572</strain>
    </source>
</reference>
<gene>
    <name evidence="2" type="ORF">EV652_10359</name>
</gene>
<feature type="region of interest" description="Disordered" evidence="1">
    <location>
        <begin position="131"/>
        <end position="155"/>
    </location>
</feature>
<dbReference type="AlphaFoldDB" id="A0A4V2S0K9"/>
<accession>A0A4V2S0K9</accession>
<dbReference type="EMBL" id="SLWN01000003">
    <property type="protein sequence ID" value="TCO33060.1"/>
    <property type="molecule type" value="Genomic_DNA"/>
</dbReference>
<keyword evidence="3" id="KW-1185">Reference proteome</keyword>
<organism evidence="2 3">
    <name type="scientific">Kribbella steppae</name>
    <dbReference type="NCBI Taxonomy" id="2512223"/>
    <lineage>
        <taxon>Bacteria</taxon>
        <taxon>Bacillati</taxon>
        <taxon>Actinomycetota</taxon>
        <taxon>Actinomycetes</taxon>
        <taxon>Propionibacteriales</taxon>
        <taxon>Kribbellaceae</taxon>
        <taxon>Kribbella</taxon>
    </lineage>
</organism>
<comment type="caution">
    <text evidence="2">The sequence shown here is derived from an EMBL/GenBank/DDBJ whole genome shotgun (WGS) entry which is preliminary data.</text>
</comment>
<name>A0A4V2S0K9_9ACTN</name>
<proteinExistence type="predicted"/>